<dbReference type="InterPro" id="IPR029063">
    <property type="entry name" value="SAM-dependent_MTases_sf"/>
</dbReference>
<dbReference type="CDD" id="cd11644">
    <property type="entry name" value="Precorrin-6Y-MT"/>
    <property type="match status" value="1"/>
</dbReference>
<organism evidence="7 8">
    <name type="scientific">Candidatus Intestinimonas merdavium</name>
    <dbReference type="NCBI Taxonomy" id="2838622"/>
    <lineage>
        <taxon>Bacteria</taxon>
        <taxon>Bacillati</taxon>
        <taxon>Bacillota</taxon>
        <taxon>Clostridia</taxon>
        <taxon>Eubacteriales</taxon>
        <taxon>Intestinimonas</taxon>
    </lineage>
</organism>
<evidence type="ECO:0000256" key="1">
    <source>
        <dbReference type="ARBA" id="ARBA00004953"/>
    </source>
</evidence>
<dbReference type="GO" id="GO:0032259">
    <property type="term" value="P:methylation"/>
    <property type="evidence" value="ECO:0007669"/>
    <property type="project" value="UniProtKB-KW"/>
</dbReference>
<dbReference type="PIRSF" id="PIRSF036428">
    <property type="entry name" value="CobL"/>
    <property type="match status" value="1"/>
</dbReference>
<keyword evidence="3" id="KW-0489">Methyltransferase</keyword>
<dbReference type="InterPro" id="IPR035996">
    <property type="entry name" value="4pyrrol_Methylase_sf"/>
</dbReference>
<dbReference type="SUPFAM" id="SSF53335">
    <property type="entry name" value="S-adenosyl-L-methionine-dependent methyltransferases"/>
    <property type="match status" value="1"/>
</dbReference>
<evidence type="ECO:0000259" key="6">
    <source>
        <dbReference type="Pfam" id="PF00590"/>
    </source>
</evidence>
<dbReference type="InterPro" id="IPR014777">
    <property type="entry name" value="4pyrrole_Mease_sub1"/>
</dbReference>
<gene>
    <name evidence="7" type="primary">cbiE</name>
    <name evidence="7" type="ORF">H9826_06975</name>
</gene>
<proteinExistence type="predicted"/>
<dbReference type="InterPro" id="IPR014776">
    <property type="entry name" value="4pyrrole_Mease_sub2"/>
</dbReference>
<comment type="caution">
    <text evidence="7">The sequence shown here is derived from an EMBL/GenBank/DDBJ whole genome shotgun (WGS) entry which is preliminary data.</text>
</comment>
<evidence type="ECO:0000256" key="3">
    <source>
        <dbReference type="ARBA" id="ARBA00022603"/>
    </source>
</evidence>
<dbReference type="CDD" id="cd02440">
    <property type="entry name" value="AdoMet_MTases"/>
    <property type="match status" value="1"/>
</dbReference>
<evidence type="ECO:0000313" key="7">
    <source>
        <dbReference type="EMBL" id="HIY73698.1"/>
    </source>
</evidence>
<keyword evidence="5" id="KW-0949">S-adenosyl-L-methionine</keyword>
<dbReference type="InterPro" id="IPR014008">
    <property type="entry name" value="Cbl_synth_MTase_CbiT"/>
</dbReference>
<dbReference type="Gene3D" id="3.30.950.10">
    <property type="entry name" value="Methyltransferase, Cobalt-precorrin-4 Transmethylase, Domain 2"/>
    <property type="match status" value="1"/>
</dbReference>
<evidence type="ECO:0000256" key="2">
    <source>
        <dbReference type="ARBA" id="ARBA00022573"/>
    </source>
</evidence>
<dbReference type="NCBIfam" id="TIGR02467">
    <property type="entry name" value="CbiE"/>
    <property type="match status" value="1"/>
</dbReference>
<dbReference type="PANTHER" id="PTHR43182">
    <property type="entry name" value="COBALT-PRECORRIN-6B C(15)-METHYLTRANSFERASE (DECARBOXYLATING)"/>
    <property type="match status" value="1"/>
</dbReference>
<reference evidence="7" key="2">
    <citation type="submission" date="2021-04" db="EMBL/GenBank/DDBJ databases">
        <authorList>
            <person name="Gilroy R."/>
        </authorList>
    </citation>
    <scope>NUCLEOTIDE SEQUENCE</scope>
    <source>
        <strain evidence="7">CHK33-7979</strain>
    </source>
</reference>
<reference evidence="7" key="1">
    <citation type="journal article" date="2021" name="PeerJ">
        <title>Extensive microbial diversity within the chicken gut microbiome revealed by metagenomics and culture.</title>
        <authorList>
            <person name="Gilroy R."/>
            <person name="Ravi A."/>
            <person name="Getino M."/>
            <person name="Pursley I."/>
            <person name="Horton D.L."/>
            <person name="Alikhan N.F."/>
            <person name="Baker D."/>
            <person name="Gharbi K."/>
            <person name="Hall N."/>
            <person name="Watson M."/>
            <person name="Adriaenssens E.M."/>
            <person name="Foster-Nyarko E."/>
            <person name="Jarju S."/>
            <person name="Secka A."/>
            <person name="Antonio M."/>
            <person name="Oren A."/>
            <person name="Chaudhuri R.R."/>
            <person name="La Ragione R."/>
            <person name="Hildebrand F."/>
            <person name="Pallen M.J."/>
        </authorList>
    </citation>
    <scope>NUCLEOTIDE SEQUENCE</scope>
    <source>
        <strain evidence="7">CHK33-7979</strain>
    </source>
</reference>
<dbReference type="Gene3D" id="3.40.1010.10">
    <property type="entry name" value="Cobalt-precorrin-4 Transmethylase, Domain 1"/>
    <property type="match status" value="1"/>
</dbReference>
<protein>
    <submittedName>
        <fullName evidence="7">Precorrin-6y C5,15-methyltransferase (Decarboxylating) subunit CbiE</fullName>
    </submittedName>
</protein>
<dbReference type="GO" id="GO:0008276">
    <property type="term" value="F:protein methyltransferase activity"/>
    <property type="evidence" value="ECO:0007669"/>
    <property type="project" value="InterPro"/>
</dbReference>
<dbReference type="AlphaFoldDB" id="A0A9D1Z4A1"/>
<dbReference type="NCBIfam" id="TIGR02469">
    <property type="entry name" value="CbiT"/>
    <property type="match status" value="1"/>
</dbReference>
<dbReference type="SUPFAM" id="SSF53790">
    <property type="entry name" value="Tetrapyrrole methylase"/>
    <property type="match status" value="1"/>
</dbReference>
<dbReference type="InterPro" id="IPR000878">
    <property type="entry name" value="4pyrrol_Mease"/>
</dbReference>
<comment type="pathway">
    <text evidence="1">Cofactor biosynthesis; adenosylcobalamin biosynthesis.</text>
</comment>
<evidence type="ECO:0000313" key="8">
    <source>
        <dbReference type="Proteomes" id="UP000886824"/>
    </source>
</evidence>
<dbReference type="Proteomes" id="UP000886824">
    <property type="component" value="Unassembled WGS sequence"/>
</dbReference>
<accession>A0A9D1Z4A1</accession>
<keyword evidence="4" id="KW-0808">Transferase</keyword>
<dbReference type="InterPro" id="IPR012818">
    <property type="entry name" value="CbiE"/>
</dbReference>
<name>A0A9D1Z4A1_9FIRM</name>
<evidence type="ECO:0000256" key="5">
    <source>
        <dbReference type="ARBA" id="ARBA00022691"/>
    </source>
</evidence>
<evidence type="ECO:0000256" key="4">
    <source>
        <dbReference type="ARBA" id="ARBA00022679"/>
    </source>
</evidence>
<feature type="domain" description="Tetrapyrrole methylase" evidence="6">
    <location>
        <begin position="2"/>
        <end position="186"/>
    </location>
</feature>
<dbReference type="GO" id="GO:0009236">
    <property type="term" value="P:cobalamin biosynthetic process"/>
    <property type="evidence" value="ECO:0007669"/>
    <property type="project" value="UniProtKB-KW"/>
</dbReference>
<dbReference type="EMBL" id="DXCX01000074">
    <property type="protein sequence ID" value="HIY73698.1"/>
    <property type="molecule type" value="Genomic_DNA"/>
</dbReference>
<dbReference type="InterPro" id="IPR050714">
    <property type="entry name" value="Cobalamin_biosynth_MTase"/>
</dbReference>
<keyword evidence="2" id="KW-0169">Cobalamin biosynthesis</keyword>
<dbReference type="PANTHER" id="PTHR43182:SF1">
    <property type="entry name" value="COBALT-PRECORRIN-7 C(5)-METHYLTRANSFERASE"/>
    <property type="match status" value="1"/>
</dbReference>
<dbReference type="Gene3D" id="3.40.50.150">
    <property type="entry name" value="Vaccinia Virus protein VP39"/>
    <property type="match status" value="1"/>
</dbReference>
<dbReference type="InterPro" id="IPR006365">
    <property type="entry name" value="Cbl_synth_CobL"/>
</dbReference>
<dbReference type="Pfam" id="PF00590">
    <property type="entry name" value="TP_methylase"/>
    <property type="match status" value="1"/>
</dbReference>
<sequence>MKIYLIGVGMGNPNTLTLEARRAIEESPVLIGAPRLLEPWGEGHTCIALIAADDIARRVEGERENVAVLLSGDTGFYSGAKRLWKLLEGYEVETIPGISSLSYFCARLKTSWQDAHIVSAHGRSHNAVGEIQRNPKTFALTGGATKAEDICKELVRRGLGEVRVAVGERLSYPDERIVTGTAAELAKERFADLAVLLAENRLPVGRPWNSPGLPDEVFQRGAVPMTKEEVRAVSVCKLRLQSHHVVWDVGAGTGSVSLECAMACPAGQVFAIEKNPEAVALLEENKARLGASNLSVVSGTAPAALEGLPAPDRVFLGGTSGNLEDILRLVFEKNPAARVVCTAVTLETVGEAARLFAPLAEGDMVQLSVTRTRTAGRYHLMDAQNPVWIFSGEGKGHDA</sequence>